<keyword evidence="2" id="KW-1185">Reference proteome</keyword>
<comment type="caution">
    <text evidence="1">The sequence shown here is derived from an EMBL/GenBank/DDBJ whole genome shotgun (WGS) entry which is preliminary data.</text>
</comment>
<evidence type="ECO:0000313" key="2">
    <source>
        <dbReference type="Proteomes" id="UP001389717"/>
    </source>
</evidence>
<proteinExistence type="predicted"/>
<evidence type="ECO:0008006" key="3">
    <source>
        <dbReference type="Google" id="ProtNLM"/>
    </source>
</evidence>
<dbReference type="RefSeq" id="WP_341984617.1">
    <property type="nucleotide sequence ID" value="NZ_JBBYAF010000027.1"/>
</dbReference>
<accession>A0ABU9KB75</accession>
<protein>
    <recommendedName>
        <fullName evidence="3">GyrI-like small molecule binding domain-containing protein</fullName>
    </recommendedName>
</protein>
<gene>
    <name evidence="1" type="ORF">AAEO50_13815</name>
</gene>
<reference evidence="1 2" key="1">
    <citation type="submission" date="2024-04" db="EMBL/GenBank/DDBJ databases">
        <title>Bacillus oryzaecorticis sp. nov., a moderately halophilic bacterium isolated from rice husks.</title>
        <authorList>
            <person name="Zhu H.-S."/>
        </authorList>
    </citation>
    <scope>NUCLEOTIDE SEQUENCE [LARGE SCALE GENOMIC DNA]</scope>
    <source>
        <strain evidence="1 2">ZC255</strain>
    </source>
</reference>
<dbReference type="Proteomes" id="UP001389717">
    <property type="component" value="Unassembled WGS sequence"/>
</dbReference>
<dbReference type="EMBL" id="JBBYAF010000027">
    <property type="protein sequence ID" value="MEL3973360.1"/>
    <property type="molecule type" value="Genomic_DNA"/>
</dbReference>
<dbReference type="InterPro" id="IPR011256">
    <property type="entry name" value="Reg_factor_effector_dom_sf"/>
</dbReference>
<dbReference type="SUPFAM" id="SSF55136">
    <property type="entry name" value="Probable bacterial effector-binding domain"/>
    <property type="match status" value="1"/>
</dbReference>
<name>A0ABU9KB75_9BACI</name>
<evidence type="ECO:0000313" key="1">
    <source>
        <dbReference type="EMBL" id="MEL3973360.1"/>
    </source>
</evidence>
<organism evidence="1 2">
    <name type="scientific">Rossellomorea oryzaecorticis</name>
    <dbReference type="NCBI Taxonomy" id="1396505"/>
    <lineage>
        <taxon>Bacteria</taxon>
        <taxon>Bacillati</taxon>
        <taxon>Bacillota</taxon>
        <taxon>Bacilli</taxon>
        <taxon>Bacillales</taxon>
        <taxon>Bacillaceae</taxon>
        <taxon>Rossellomorea</taxon>
    </lineage>
</organism>
<sequence>MEIVDHKKIHDHLYRMKPGVTQLVDIPHLSFISANGSGPKNIYAMHEGDALWSITRTVNRLKDMTKLDLDYKFKLMPLEIEWAAESALMQKETKWKALMQVPDLITQYMFRTALHELEKRKRSIRIPLTLEEHREGIAVQTLHSGPYDEIDEAKERLNLFCNQEGYRIETEFREIYINQPFCNPPEKLKTIVRARVEKVN</sequence>
<dbReference type="Gene3D" id="3.20.80.10">
    <property type="entry name" value="Regulatory factor, effector binding domain"/>
    <property type="match status" value="1"/>
</dbReference>